<evidence type="ECO:0000256" key="2">
    <source>
        <dbReference type="ARBA" id="ARBA00022475"/>
    </source>
</evidence>
<comment type="similarity">
    <text evidence="5">Belongs to the methyl-accepting chemotaxis (MCP) protein family.</text>
</comment>
<dbReference type="Proteomes" id="UP000185568">
    <property type="component" value="Unassembled WGS sequence"/>
</dbReference>
<name>A0A1Q8Q1P9_9BACI</name>
<dbReference type="InterPro" id="IPR004089">
    <property type="entry name" value="MCPsignal_dom"/>
</dbReference>
<organism evidence="11 12">
    <name type="scientific">Domibacillus antri</name>
    <dbReference type="NCBI Taxonomy" id="1714264"/>
    <lineage>
        <taxon>Bacteria</taxon>
        <taxon>Bacillati</taxon>
        <taxon>Bacillota</taxon>
        <taxon>Bacilli</taxon>
        <taxon>Bacillales</taxon>
        <taxon>Bacillaceae</taxon>
        <taxon>Domibacillus</taxon>
    </lineage>
</organism>
<evidence type="ECO:0000256" key="5">
    <source>
        <dbReference type="ARBA" id="ARBA00029447"/>
    </source>
</evidence>
<dbReference type="CDD" id="cd11386">
    <property type="entry name" value="MCP_signal"/>
    <property type="match status" value="1"/>
</dbReference>
<dbReference type="PANTHER" id="PTHR32089">
    <property type="entry name" value="METHYL-ACCEPTING CHEMOTAXIS PROTEIN MCPB"/>
    <property type="match status" value="1"/>
</dbReference>
<dbReference type="Pfam" id="PF12729">
    <property type="entry name" value="4HB_MCP_1"/>
    <property type="match status" value="1"/>
</dbReference>
<dbReference type="PROSITE" id="PS50885">
    <property type="entry name" value="HAMP"/>
    <property type="match status" value="1"/>
</dbReference>
<dbReference type="CDD" id="cd06225">
    <property type="entry name" value="HAMP"/>
    <property type="match status" value="1"/>
</dbReference>
<dbReference type="SMART" id="SM00304">
    <property type="entry name" value="HAMP"/>
    <property type="match status" value="1"/>
</dbReference>
<dbReference type="OrthoDB" id="107771at2"/>
<comment type="caution">
    <text evidence="11">The sequence shown here is derived from an EMBL/GenBank/DDBJ whole genome shotgun (WGS) entry which is preliminary data.</text>
</comment>
<feature type="domain" description="Methyl-accepting transducer" evidence="9">
    <location>
        <begin position="277"/>
        <end position="548"/>
    </location>
</feature>
<dbReference type="PANTHER" id="PTHR32089:SF112">
    <property type="entry name" value="LYSOZYME-LIKE PROTEIN-RELATED"/>
    <property type="match status" value="1"/>
</dbReference>
<keyword evidence="4 6" id="KW-0807">Transducer</keyword>
<keyword evidence="8" id="KW-1133">Transmembrane helix</keyword>
<protein>
    <recommendedName>
        <fullName evidence="13">Methyl-accepting chemotaxis protein</fullName>
    </recommendedName>
</protein>
<keyword evidence="3 8" id="KW-0472">Membrane</keyword>
<comment type="subcellular location">
    <subcellularLocation>
        <location evidence="1">Cell membrane</location>
    </subcellularLocation>
</comment>
<keyword evidence="8" id="KW-0812">Transmembrane</keyword>
<dbReference type="InterPro" id="IPR047347">
    <property type="entry name" value="YvaQ-like_sensor"/>
</dbReference>
<feature type="transmembrane region" description="Helical" evidence="8">
    <location>
        <begin position="183"/>
        <end position="203"/>
    </location>
</feature>
<dbReference type="STRING" id="1714264.BTO30_15905"/>
<evidence type="ECO:0000259" key="10">
    <source>
        <dbReference type="PROSITE" id="PS50885"/>
    </source>
</evidence>
<dbReference type="AlphaFoldDB" id="A0A1Q8Q1P9"/>
<dbReference type="GO" id="GO:0005886">
    <property type="term" value="C:plasma membrane"/>
    <property type="evidence" value="ECO:0007669"/>
    <property type="project" value="UniProtKB-SubCell"/>
</dbReference>
<evidence type="ECO:0008006" key="13">
    <source>
        <dbReference type="Google" id="ProtNLM"/>
    </source>
</evidence>
<dbReference type="SMART" id="SM00283">
    <property type="entry name" value="MA"/>
    <property type="match status" value="1"/>
</dbReference>
<feature type="coiled-coil region" evidence="7">
    <location>
        <begin position="104"/>
        <end position="131"/>
    </location>
</feature>
<evidence type="ECO:0000256" key="3">
    <source>
        <dbReference type="ARBA" id="ARBA00023136"/>
    </source>
</evidence>
<accession>A0A1Q8Q1P9</accession>
<dbReference type="InterPro" id="IPR003660">
    <property type="entry name" value="HAMP_dom"/>
</dbReference>
<keyword evidence="2" id="KW-1003">Cell membrane</keyword>
<dbReference type="RefSeq" id="WP_075399677.1">
    <property type="nucleotide sequence ID" value="NZ_MSDU01000061.1"/>
</dbReference>
<evidence type="ECO:0000256" key="1">
    <source>
        <dbReference type="ARBA" id="ARBA00004236"/>
    </source>
</evidence>
<dbReference type="EMBL" id="MSDU01000061">
    <property type="protein sequence ID" value="OLN21266.1"/>
    <property type="molecule type" value="Genomic_DNA"/>
</dbReference>
<feature type="domain" description="HAMP" evidence="10">
    <location>
        <begin position="205"/>
        <end position="258"/>
    </location>
</feature>
<evidence type="ECO:0000313" key="12">
    <source>
        <dbReference type="Proteomes" id="UP000185568"/>
    </source>
</evidence>
<evidence type="ECO:0000256" key="6">
    <source>
        <dbReference type="PROSITE-ProRule" id="PRU00284"/>
    </source>
</evidence>
<dbReference type="CDD" id="cd19411">
    <property type="entry name" value="MCP2201-like_sensor"/>
    <property type="match status" value="1"/>
</dbReference>
<dbReference type="PROSITE" id="PS50111">
    <property type="entry name" value="CHEMOTAXIS_TRANSDUC_2"/>
    <property type="match status" value="1"/>
</dbReference>
<evidence type="ECO:0000259" key="9">
    <source>
        <dbReference type="PROSITE" id="PS50111"/>
    </source>
</evidence>
<evidence type="ECO:0000256" key="7">
    <source>
        <dbReference type="SAM" id="Coils"/>
    </source>
</evidence>
<sequence length="564" mass="62107">MKLTVRNKLLGGFFIILVLLGIIGGIGNYQLANINERYKELMEERVTNLISAKDMKQEITNQTLYIREFLISEDQTYIKRYGESVRNFESMLQPLKASANTNEGKATIERIETLKAEYQKLINEALDLKNIGDENGYLNIMNSSAPGVTEELTKSLQDLEKLQMDNMVQSSEDATKHVAQVQLASLFIMIAAIVIGIGTALWISRQIAKPIQTLVFSMKQVASGDLRVQEVNIKSRDEMRDLGNAFNQMIRDLKPVISDVRESSAQVAVSSEQLNAGSQESRSASEGIARLIQQTAEGMEQQLHYFNDVQSSMQEMAKGMDQITLNNEEMLQSTETTNSMTKEGAASIHKVLQQMNKITDSASHTAEVIRSLGNRSNEIQNIVGFITEIAEQTNLLALNAAIEAARAGENGKGFAVVAEEVRKLAEESKKSAQQITQMIALIQSETHQAVTSIKQQNNDVEEGLLFTQEANGAFAEIEGSVGQVTHNVEEMSSSIQNLDTFIVRIVQAVDHVQKIAEASAAASQQVNAGTEENAATIEEVSANAQNLAILAETLQESVSRFKLD</sequence>
<dbReference type="Pfam" id="PF00015">
    <property type="entry name" value="MCPsignal"/>
    <property type="match status" value="1"/>
</dbReference>
<feature type="transmembrane region" description="Helical" evidence="8">
    <location>
        <begin position="12"/>
        <end position="32"/>
    </location>
</feature>
<reference evidence="11 12" key="1">
    <citation type="submission" date="2016-12" db="EMBL/GenBank/DDBJ databases">
        <title>Domibacillus antri genome sequencing.</title>
        <authorList>
            <person name="Verma A."/>
            <person name="Krishnamurthi S."/>
        </authorList>
    </citation>
    <scope>NUCLEOTIDE SEQUENCE [LARGE SCALE GENOMIC DNA]</scope>
    <source>
        <strain evidence="11 12">XD80</strain>
    </source>
</reference>
<dbReference type="SUPFAM" id="SSF58104">
    <property type="entry name" value="Methyl-accepting chemotaxis protein (MCP) signaling domain"/>
    <property type="match status" value="1"/>
</dbReference>
<dbReference type="InterPro" id="IPR024478">
    <property type="entry name" value="HlyB_4HB_MCP"/>
</dbReference>
<proteinExistence type="inferred from homology"/>
<dbReference type="Gene3D" id="1.10.287.950">
    <property type="entry name" value="Methyl-accepting chemotaxis protein"/>
    <property type="match status" value="1"/>
</dbReference>
<keyword evidence="12" id="KW-1185">Reference proteome</keyword>
<evidence type="ECO:0000256" key="4">
    <source>
        <dbReference type="ARBA" id="ARBA00023224"/>
    </source>
</evidence>
<gene>
    <name evidence="11" type="ORF">BTO30_15905</name>
</gene>
<dbReference type="Gene3D" id="6.10.340.10">
    <property type="match status" value="1"/>
</dbReference>
<keyword evidence="7" id="KW-0175">Coiled coil</keyword>
<evidence type="ECO:0000256" key="8">
    <source>
        <dbReference type="SAM" id="Phobius"/>
    </source>
</evidence>
<dbReference type="Pfam" id="PF00672">
    <property type="entry name" value="HAMP"/>
    <property type="match status" value="1"/>
</dbReference>
<evidence type="ECO:0000313" key="11">
    <source>
        <dbReference type="EMBL" id="OLN21266.1"/>
    </source>
</evidence>
<dbReference type="GO" id="GO:0007165">
    <property type="term" value="P:signal transduction"/>
    <property type="evidence" value="ECO:0007669"/>
    <property type="project" value="UniProtKB-KW"/>
</dbReference>